<dbReference type="GO" id="GO:0045910">
    <property type="term" value="P:negative regulation of DNA recombination"/>
    <property type="evidence" value="ECO:0007669"/>
    <property type="project" value="TreeGrafter"/>
</dbReference>
<sequence>MTIINIDGIEINFPYEPYQCQITFMKKVIESLKNGWNAALESPTGTGKTLCLLCASIAFVRHLKSKIPVDEVDKDIASLYPKILYSSRTHSQLAQVIRELNKTIYRDTKTVTLASRDILCIHENVQKEANNIIKSMVCRNLVKKRKCHYFNEYDSSFLSY</sequence>
<dbReference type="InterPro" id="IPR010614">
    <property type="entry name" value="RAD3-like_helicase_DEAD"/>
</dbReference>
<dbReference type="GO" id="GO:1904430">
    <property type="term" value="P:negative regulation of t-circle formation"/>
    <property type="evidence" value="ECO:0007669"/>
    <property type="project" value="TreeGrafter"/>
</dbReference>
<organism evidence="6 8">
    <name type="scientific">Dracunculus medinensis</name>
    <name type="common">Guinea worm</name>
    <dbReference type="NCBI Taxonomy" id="318479"/>
    <lineage>
        <taxon>Eukaryota</taxon>
        <taxon>Metazoa</taxon>
        <taxon>Ecdysozoa</taxon>
        <taxon>Nematoda</taxon>
        <taxon>Chromadorea</taxon>
        <taxon>Rhabditida</taxon>
        <taxon>Spirurina</taxon>
        <taxon>Dracunculoidea</taxon>
        <taxon>Dracunculidae</taxon>
        <taxon>Dracunculus</taxon>
    </lineage>
</organism>
<dbReference type="InterPro" id="IPR027417">
    <property type="entry name" value="P-loop_NTPase"/>
</dbReference>
<evidence type="ECO:0000256" key="2">
    <source>
        <dbReference type="ARBA" id="ARBA00022801"/>
    </source>
</evidence>
<dbReference type="SUPFAM" id="SSF52540">
    <property type="entry name" value="P-loop containing nucleoside triphosphate hydrolases"/>
    <property type="match status" value="1"/>
</dbReference>
<dbReference type="PANTHER" id="PTHR11472:SF34">
    <property type="entry name" value="REGULATOR OF TELOMERE ELONGATION HELICASE 1"/>
    <property type="match status" value="1"/>
</dbReference>
<dbReference type="GO" id="GO:0070182">
    <property type="term" value="F:DNA polymerase binding"/>
    <property type="evidence" value="ECO:0007669"/>
    <property type="project" value="TreeGrafter"/>
</dbReference>
<dbReference type="AlphaFoldDB" id="A0A0N4ULG3"/>
<feature type="domain" description="Helicase ATP-binding" evidence="4">
    <location>
        <begin position="7"/>
        <end position="160"/>
    </location>
</feature>
<keyword evidence="1" id="KW-0547">Nucleotide-binding</keyword>
<name>A0A0N4ULG3_DRAME</name>
<proteinExistence type="predicted"/>
<evidence type="ECO:0000256" key="3">
    <source>
        <dbReference type="ARBA" id="ARBA00022840"/>
    </source>
</evidence>
<dbReference type="GO" id="GO:0010569">
    <property type="term" value="P:regulation of double-strand break repair via homologous recombination"/>
    <property type="evidence" value="ECO:0007669"/>
    <property type="project" value="TreeGrafter"/>
</dbReference>
<keyword evidence="7" id="KW-1185">Reference proteome</keyword>
<dbReference type="GO" id="GO:0005524">
    <property type="term" value="F:ATP binding"/>
    <property type="evidence" value="ECO:0007669"/>
    <property type="project" value="UniProtKB-KW"/>
</dbReference>
<gene>
    <name evidence="5" type="ORF">DME_LOCUS2552</name>
</gene>
<dbReference type="WBParaSite" id="DME_0000863701-mRNA-1">
    <property type="protein sequence ID" value="DME_0000863701-mRNA-1"/>
    <property type="gene ID" value="DME_0000863701"/>
</dbReference>
<dbReference type="SMART" id="SM00488">
    <property type="entry name" value="DEXDc2"/>
    <property type="match status" value="1"/>
</dbReference>
<dbReference type="GO" id="GO:0003677">
    <property type="term" value="F:DNA binding"/>
    <property type="evidence" value="ECO:0007669"/>
    <property type="project" value="InterPro"/>
</dbReference>
<accession>A0A0N4ULG3</accession>
<dbReference type="STRING" id="318479.A0A0N4ULG3"/>
<evidence type="ECO:0000256" key="1">
    <source>
        <dbReference type="ARBA" id="ARBA00022741"/>
    </source>
</evidence>
<dbReference type="PROSITE" id="PS51193">
    <property type="entry name" value="HELICASE_ATP_BIND_2"/>
    <property type="match status" value="1"/>
</dbReference>
<keyword evidence="2" id="KW-0378">Hydrolase</keyword>
<dbReference type="InterPro" id="IPR014013">
    <property type="entry name" value="Helic_SF1/SF2_ATP-bd_DinG/Rad3"/>
</dbReference>
<dbReference type="Proteomes" id="UP000038040">
    <property type="component" value="Unplaced"/>
</dbReference>
<keyword evidence="3" id="KW-0067">ATP-binding</keyword>
<dbReference type="InterPro" id="IPR006554">
    <property type="entry name" value="Helicase-like_DEXD_c2"/>
</dbReference>
<dbReference type="Pfam" id="PF06733">
    <property type="entry name" value="DEAD_2"/>
    <property type="match status" value="1"/>
</dbReference>
<evidence type="ECO:0000313" key="5">
    <source>
        <dbReference type="EMBL" id="VDN52579.1"/>
    </source>
</evidence>
<evidence type="ECO:0000259" key="4">
    <source>
        <dbReference type="PROSITE" id="PS51193"/>
    </source>
</evidence>
<dbReference type="EMBL" id="UYYG01000067">
    <property type="protein sequence ID" value="VDN52579.1"/>
    <property type="molecule type" value="Genomic_DNA"/>
</dbReference>
<reference evidence="8" key="1">
    <citation type="submission" date="2017-02" db="UniProtKB">
        <authorList>
            <consortium name="WormBaseParasite"/>
        </authorList>
    </citation>
    <scope>IDENTIFICATION</scope>
</reference>
<dbReference type="Gene3D" id="3.40.50.300">
    <property type="entry name" value="P-loop containing nucleotide triphosphate hydrolases"/>
    <property type="match status" value="1"/>
</dbReference>
<dbReference type="Proteomes" id="UP000274756">
    <property type="component" value="Unassembled WGS sequence"/>
</dbReference>
<dbReference type="InterPro" id="IPR045028">
    <property type="entry name" value="DinG/Rad3-like"/>
</dbReference>
<reference evidence="5 7" key="2">
    <citation type="submission" date="2018-11" db="EMBL/GenBank/DDBJ databases">
        <authorList>
            <consortium name="Pathogen Informatics"/>
        </authorList>
    </citation>
    <scope>NUCLEOTIDE SEQUENCE [LARGE SCALE GENOMIC DNA]</scope>
</reference>
<evidence type="ECO:0000313" key="6">
    <source>
        <dbReference type="Proteomes" id="UP000038040"/>
    </source>
</evidence>
<dbReference type="PANTHER" id="PTHR11472">
    <property type="entry name" value="DNA REPAIR DEAD HELICASE RAD3/XP-D SUBFAMILY MEMBER"/>
    <property type="match status" value="1"/>
</dbReference>
<evidence type="ECO:0000313" key="7">
    <source>
        <dbReference type="Proteomes" id="UP000274756"/>
    </source>
</evidence>
<dbReference type="GO" id="GO:0016818">
    <property type="term" value="F:hydrolase activity, acting on acid anhydrides, in phosphorus-containing anhydrides"/>
    <property type="evidence" value="ECO:0007669"/>
    <property type="project" value="InterPro"/>
</dbReference>
<dbReference type="OrthoDB" id="19182at2759"/>
<protein>
    <submittedName>
        <fullName evidence="8">Helicase ATP-binding domain-containing protein</fullName>
    </submittedName>
</protein>
<dbReference type="GO" id="GO:0003678">
    <property type="term" value="F:DNA helicase activity"/>
    <property type="evidence" value="ECO:0007669"/>
    <property type="project" value="InterPro"/>
</dbReference>
<dbReference type="GO" id="GO:0090657">
    <property type="term" value="P:telomeric loop disassembly"/>
    <property type="evidence" value="ECO:0007669"/>
    <property type="project" value="TreeGrafter"/>
</dbReference>
<dbReference type="GO" id="GO:0005634">
    <property type="term" value="C:nucleus"/>
    <property type="evidence" value="ECO:0007669"/>
    <property type="project" value="TreeGrafter"/>
</dbReference>
<evidence type="ECO:0000313" key="8">
    <source>
        <dbReference type="WBParaSite" id="DME_0000863701-mRNA-1"/>
    </source>
</evidence>